<evidence type="ECO:0000313" key="7">
    <source>
        <dbReference type="EMBL" id="PXY24338.1"/>
    </source>
</evidence>
<dbReference type="AlphaFoldDB" id="A0A318LH12"/>
<evidence type="ECO:0000256" key="4">
    <source>
        <dbReference type="ARBA" id="ARBA00023136"/>
    </source>
</evidence>
<keyword evidence="3 6" id="KW-1133">Transmembrane helix</keyword>
<dbReference type="InterPro" id="IPR007343">
    <property type="entry name" value="Uncharacterised_pept_Zn_put"/>
</dbReference>
<keyword evidence="4 6" id="KW-0472">Membrane</keyword>
<proteinExistence type="predicted"/>
<comment type="subcellular location">
    <subcellularLocation>
        <location evidence="1">Membrane</location>
        <topology evidence="1">Single-pass membrane protein</topology>
    </subcellularLocation>
</comment>
<feature type="transmembrane region" description="Helical" evidence="6">
    <location>
        <begin position="50"/>
        <end position="70"/>
    </location>
</feature>
<evidence type="ECO:0000256" key="6">
    <source>
        <dbReference type="SAM" id="Phobius"/>
    </source>
</evidence>
<evidence type="ECO:0000256" key="3">
    <source>
        <dbReference type="ARBA" id="ARBA00022989"/>
    </source>
</evidence>
<evidence type="ECO:0000256" key="5">
    <source>
        <dbReference type="SAM" id="MobiDB-lite"/>
    </source>
</evidence>
<keyword evidence="8" id="KW-1185">Reference proteome</keyword>
<keyword evidence="7" id="KW-0482">Metalloprotease</keyword>
<organism evidence="7 8">
    <name type="scientific">Prauserella flavalba</name>
    <dbReference type="NCBI Taxonomy" id="1477506"/>
    <lineage>
        <taxon>Bacteria</taxon>
        <taxon>Bacillati</taxon>
        <taxon>Actinomycetota</taxon>
        <taxon>Actinomycetes</taxon>
        <taxon>Pseudonocardiales</taxon>
        <taxon>Pseudonocardiaceae</taxon>
        <taxon>Prauserella</taxon>
    </lineage>
</organism>
<dbReference type="Proteomes" id="UP000247892">
    <property type="component" value="Unassembled WGS sequence"/>
</dbReference>
<evidence type="ECO:0000313" key="8">
    <source>
        <dbReference type="Proteomes" id="UP000247892"/>
    </source>
</evidence>
<dbReference type="PANTHER" id="PTHR30168:SF0">
    <property type="entry name" value="INNER MEMBRANE PROTEIN"/>
    <property type="match status" value="1"/>
</dbReference>
<evidence type="ECO:0000256" key="2">
    <source>
        <dbReference type="ARBA" id="ARBA00022692"/>
    </source>
</evidence>
<accession>A0A318LH12</accession>
<dbReference type="Pfam" id="PF04228">
    <property type="entry name" value="Zn_peptidase"/>
    <property type="match status" value="1"/>
</dbReference>
<comment type="caution">
    <text evidence="7">The sequence shown here is derived from an EMBL/GenBank/DDBJ whole genome shotgun (WGS) entry which is preliminary data.</text>
</comment>
<dbReference type="PANTHER" id="PTHR30168">
    <property type="entry name" value="PUTATIVE MEMBRANE PROTEIN YPFJ"/>
    <property type="match status" value="1"/>
</dbReference>
<keyword evidence="7" id="KW-0645">Protease</keyword>
<keyword evidence="2 6" id="KW-0812">Transmembrane</keyword>
<dbReference type="GO" id="GO:0016020">
    <property type="term" value="C:membrane"/>
    <property type="evidence" value="ECO:0007669"/>
    <property type="project" value="UniProtKB-SubCell"/>
</dbReference>
<sequence>MGVAGDDSGRLTEDRAAARPLIEDLPASMWDHPGPGEEPPRARPPRWRRALPVVVCAVLAGVLVFVVAGLHGGSGGTVRAADQAPRAPRDGAAALGVRDNPLLTSRAVLTPVACELPAFSGELPRLRAYYHAGLRCLDAAWRPVLDRVGARFAPVRVTLIDEPSTRCGALPPAAEATGLYCDLDGTIYLPYGRVLDSLGVTTEAHLATLAHEYGHHVQQLSGILGMANRELDAYAPGSPQDHELHRRVELQANCFAGLFLASAAGRGSISAADAEAAVEDFRNWVDSDTHGDNETQLRWARAGFAGGTVATCDTWNVAPAEVR</sequence>
<name>A0A318LH12_9PSEU</name>
<feature type="region of interest" description="Disordered" evidence="5">
    <location>
        <begin position="23"/>
        <end position="44"/>
    </location>
</feature>
<keyword evidence="7" id="KW-0378">Hydrolase</keyword>
<dbReference type="GO" id="GO:0006508">
    <property type="term" value="P:proteolysis"/>
    <property type="evidence" value="ECO:0007669"/>
    <property type="project" value="UniProtKB-KW"/>
</dbReference>
<protein>
    <submittedName>
        <fullName evidence="7">Metalloprotease</fullName>
    </submittedName>
</protein>
<dbReference type="GO" id="GO:0008237">
    <property type="term" value="F:metallopeptidase activity"/>
    <property type="evidence" value="ECO:0007669"/>
    <property type="project" value="UniProtKB-KW"/>
</dbReference>
<reference evidence="7 8" key="1">
    <citation type="submission" date="2016-07" db="EMBL/GenBank/DDBJ databases">
        <title>Draft genome sequence of Prauserella sp. YIM 121212, isolated from alkaline soil.</title>
        <authorList>
            <person name="Ruckert C."/>
            <person name="Albersmeier A."/>
            <person name="Jiang C.-L."/>
            <person name="Jiang Y."/>
            <person name="Kalinowski J."/>
            <person name="Schneider O."/>
            <person name="Winkler A."/>
            <person name="Zotchev S.B."/>
        </authorList>
    </citation>
    <scope>NUCLEOTIDE SEQUENCE [LARGE SCALE GENOMIC DNA]</scope>
    <source>
        <strain evidence="7 8">YIM 121212</strain>
    </source>
</reference>
<evidence type="ECO:0000256" key="1">
    <source>
        <dbReference type="ARBA" id="ARBA00004167"/>
    </source>
</evidence>
<gene>
    <name evidence="7" type="ORF">BA062_29400</name>
</gene>
<dbReference type="EMBL" id="MASU01000013">
    <property type="protein sequence ID" value="PXY24338.1"/>
    <property type="molecule type" value="Genomic_DNA"/>
</dbReference>